<dbReference type="Pfam" id="PF13751">
    <property type="entry name" value="DDE_Tnp_1_6"/>
    <property type="match status" value="1"/>
</dbReference>
<dbReference type="InterPro" id="IPR025668">
    <property type="entry name" value="Tnp_DDE_dom"/>
</dbReference>
<sequence>MGRRQPNFKPYHQQQLMLLPPSLDELVPKGHVVRVVDDVINKINLEPLNAAYYLTGPASYHPQMLLKVLVFGYMSNIYSSRKLEAACKESIYFMYLSSMSFPDHNTINRFRGVRLKDAFRTIFEQVVTLLAQEGYLSIEEVFTDGTKIEANANKYTFVWKKAIASSKEKMKKQLSEIWAYAQSLAATEDNMPEPPDLTTINKEKVQDTVDTLNQVLSKKENIDKKMKAKLGYVTKHYPVNIARYEQQEAILGDRNSFSKTDPDATFMKLKEDHMRNGQLKPAYNVQISTSNQFIVNYTLHPNTTDTNTLASHLEQHEKSFGAGPKSLTADAGYGSEENYTLLEEKKVTAFVKYNLFDKRQSRTFHKKHPFAADKLYYNPKQDHYICPMGQKMAYIGERTRKTTTGFAQTLRLYKARNCQSCPLNGACHKSQGDRVIQINVNLERKKQQADQLLTSEEGIQKQKKRCFDVEPVFGNIKNNHGFRRFMLRGKQKVEIEWGLIALAQNIRKKAA</sequence>
<name>A0A1G7M6Y8_9BACT</name>
<evidence type="ECO:0000259" key="1">
    <source>
        <dbReference type="Pfam" id="PF05598"/>
    </source>
</evidence>
<dbReference type="Proteomes" id="UP000198748">
    <property type="component" value="Unassembled WGS sequence"/>
</dbReference>
<keyword evidence="4" id="KW-1185">Reference proteome</keyword>
<proteinExistence type="predicted"/>
<protein>
    <submittedName>
        <fullName evidence="3">Transposase</fullName>
    </submittedName>
</protein>
<dbReference type="OrthoDB" id="1121830at2"/>
<gene>
    <name evidence="3" type="ORF">SAMN04487996_111176</name>
</gene>
<feature type="domain" description="Transposase InsH N-terminal" evidence="1">
    <location>
        <begin position="22"/>
        <end position="111"/>
    </location>
</feature>
<dbReference type="PANTHER" id="PTHR33408:SF2">
    <property type="entry name" value="TRANSPOSASE DDE DOMAIN-CONTAINING PROTEIN"/>
    <property type="match status" value="1"/>
</dbReference>
<dbReference type="InterPro" id="IPR047629">
    <property type="entry name" value="IS1182_transpos"/>
</dbReference>
<organism evidence="3 4">
    <name type="scientific">Dyadobacter soli</name>
    <dbReference type="NCBI Taxonomy" id="659014"/>
    <lineage>
        <taxon>Bacteria</taxon>
        <taxon>Pseudomonadati</taxon>
        <taxon>Bacteroidota</taxon>
        <taxon>Cytophagia</taxon>
        <taxon>Cytophagales</taxon>
        <taxon>Spirosomataceae</taxon>
        <taxon>Dyadobacter</taxon>
    </lineage>
</organism>
<dbReference type="Pfam" id="PF05598">
    <property type="entry name" value="DUF772"/>
    <property type="match status" value="1"/>
</dbReference>
<evidence type="ECO:0000313" key="3">
    <source>
        <dbReference type="EMBL" id="SDF57406.1"/>
    </source>
</evidence>
<accession>A0A1G7M6Y8</accession>
<reference evidence="4" key="1">
    <citation type="submission" date="2016-10" db="EMBL/GenBank/DDBJ databases">
        <authorList>
            <person name="Varghese N."/>
            <person name="Submissions S."/>
        </authorList>
    </citation>
    <scope>NUCLEOTIDE SEQUENCE [LARGE SCALE GENOMIC DNA]</scope>
    <source>
        <strain evidence="4">DSM 25329</strain>
    </source>
</reference>
<dbReference type="EMBL" id="FNAN01000011">
    <property type="protein sequence ID" value="SDF57406.1"/>
    <property type="molecule type" value="Genomic_DNA"/>
</dbReference>
<dbReference type="NCBIfam" id="NF033551">
    <property type="entry name" value="transpos_IS1182"/>
    <property type="match status" value="1"/>
</dbReference>
<evidence type="ECO:0000259" key="2">
    <source>
        <dbReference type="Pfam" id="PF13751"/>
    </source>
</evidence>
<dbReference type="PANTHER" id="PTHR33408">
    <property type="entry name" value="TRANSPOSASE"/>
    <property type="match status" value="1"/>
</dbReference>
<dbReference type="AlphaFoldDB" id="A0A1G7M6Y8"/>
<dbReference type="InterPro" id="IPR008490">
    <property type="entry name" value="Transposase_InsH_N"/>
</dbReference>
<evidence type="ECO:0000313" key="4">
    <source>
        <dbReference type="Proteomes" id="UP000198748"/>
    </source>
</evidence>
<dbReference type="RefSeq" id="WP_090153492.1">
    <property type="nucleotide sequence ID" value="NZ_FNAN01000011.1"/>
</dbReference>
<feature type="domain" description="Transposase DDE" evidence="2">
    <location>
        <begin position="385"/>
        <end position="508"/>
    </location>
</feature>